<dbReference type="Proteomes" id="UP000230069">
    <property type="component" value="Unassembled WGS sequence"/>
</dbReference>
<dbReference type="InterPro" id="IPR001810">
    <property type="entry name" value="F-box_dom"/>
</dbReference>
<dbReference type="PANTHER" id="PTHR44259:SF114">
    <property type="entry name" value="OS06G0707300 PROTEIN"/>
    <property type="match status" value="1"/>
</dbReference>
<dbReference type="InterPro" id="IPR050942">
    <property type="entry name" value="F-box_BR-signaling"/>
</dbReference>
<proteinExistence type="predicted"/>
<evidence type="ECO:0000313" key="3">
    <source>
        <dbReference type="Proteomes" id="UP000230069"/>
    </source>
</evidence>
<sequence length="400" mass="45105">MSTSSSSIEQAESCSSWSQLPFDILEMVTKKFNSIEDLYSLGGVCSSWRSVALSIRKHKNKTLPWLMLTANYNHTHRDFFSVAENKIYRSNYPKAFYDCQCWGSPFGWLVTFAYDRQTFHLLNPFSPLSPRLPLPTLRTFPSPPDRSKTLLSLFITKAVVVVLHSHNLEESNHHDQFLVFAIYGLSKNLAYSRPGDKIWTGVTFKETTPSSSGGQLDIIHLNGQFYSVDSNGSIWLLCDVAANAPNPPTAIPFASPPPMNELLKTICGKSGKTISLLEMDAELHLAVRFQHRNTRKTLLIEIFKCDASTREWQKLTTLGDYALFLGTCTSISIKASDYSASICTPGCIYYCYDDYKNHAEIVPPDIGIIDVARREIEFLNVDDKRTYHFSAPAWVLPTLL</sequence>
<dbReference type="PANTHER" id="PTHR44259">
    <property type="entry name" value="OS07G0183000 PROTEIN-RELATED"/>
    <property type="match status" value="1"/>
</dbReference>
<dbReference type="InParanoid" id="A0A2G5DHR8"/>
<dbReference type="Pfam" id="PF00646">
    <property type="entry name" value="F-box"/>
    <property type="match status" value="1"/>
</dbReference>
<dbReference type="Gene3D" id="1.20.1280.50">
    <property type="match status" value="1"/>
</dbReference>
<protein>
    <recommendedName>
        <fullName evidence="1">F-box domain-containing protein</fullName>
    </recommendedName>
</protein>
<reference evidence="2 3" key="1">
    <citation type="submission" date="2017-09" db="EMBL/GenBank/DDBJ databases">
        <title>WGS assembly of Aquilegia coerulea Goldsmith.</title>
        <authorList>
            <person name="Hodges S."/>
            <person name="Kramer E."/>
            <person name="Nordborg M."/>
            <person name="Tomkins J."/>
            <person name="Borevitz J."/>
            <person name="Derieg N."/>
            <person name="Yan J."/>
            <person name="Mihaltcheva S."/>
            <person name="Hayes R.D."/>
            <person name="Rokhsar D."/>
        </authorList>
    </citation>
    <scope>NUCLEOTIDE SEQUENCE [LARGE SCALE GENOMIC DNA]</scope>
    <source>
        <strain evidence="3">cv. Goldsmith</strain>
    </source>
</reference>
<feature type="domain" description="F-box" evidence="1">
    <location>
        <begin position="20"/>
        <end position="61"/>
    </location>
</feature>
<evidence type="ECO:0000259" key="1">
    <source>
        <dbReference type="SMART" id="SM00256"/>
    </source>
</evidence>
<accession>A0A2G5DHR8</accession>
<keyword evidence="3" id="KW-1185">Reference proteome</keyword>
<dbReference type="SMART" id="SM00256">
    <property type="entry name" value="FBOX"/>
    <property type="match status" value="1"/>
</dbReference>
<name>A0A2G5DHR8_AQUCA</name>
<dbReference type="InterPro" id="IPR005174">
    <property type="entry name" value="KIB1-4_b-propeller"/>
</dbReference>
<gene>
    <name evidence="2" type="ORF">AQUCO_02000471v1</name>
</gene>
<organism evidence="2 3">
    <name type="scientific">Aquilegia coerulea</name>
    <name type="common">Rocky mountain columbine</name>
    <dbReference type="NCBI Taxonomy" id="218851"/>
    <lineage>
        <taxon>Eukaryota</taxon>
        <taxon>Viridiplantae</taxon>
        <taxon>Streptophyta</taxon>
        <taxon>Embryophyta</taxon>
        <taxon>Tracheophyta</taxon>
        <taxon>Spermatophyta</taxon>
        <taxon>Magnoliopsida</taxon>
        <taxon>Ranunculales</taxon>
        <taxon>Ranunculaceae</taxon>
        <taxon>Thalictroideae</taxon>
        <taxon>Aquilegia</taxon>
    </lineage>
</organism>
<dbReference type="OrthoDB" id="642536at2759"/>
<dbReference type="InterPro" id="IPR036047">
    <property type="entry name" value="F-box-like_dom_sf"/>
</dbReference>
<evidence type="ECO:0000313" key="2">
    <source>
        <dbReference type="EMBL" id="PIA43043.1"/>
    </source>
</evidence>
<dbReference type="EMBL" id="KZ305037">
    <property type="protein sequence ID" value="PIA43043.1"/>
    <property type="molecule type" value="Genomic_DNA"/>
</dbReference>
<dbReference type="SUPFAM" id="SSF81383">
    <property type="entry name" value="F-box domain"/>
    <property type="match status" value="1"/>
</dbReference>
<dbReference type="AlphaFoldDB" id="A0A2G5DHR8"/>
<dbReference type="STRING" id="218851.A0A2G5DHR8"/>
<dbReference type="Pfam" id="PF03478">
    <property type="entry name" value="Beta-prop_KIB1-4"/>
    <property type="match status" value="1"/>
</dbReference>